<dbReference type="PROSITE" id="PS50103">
    <property type="entry name" value="ZF_C3H1"/>
    <property type="match status" value="1"/>
</dbReference>
<evidence type="ECO:0000256" key="1">
    <source>
        <dbReference type="PROSITE-ProRule" id="PRU00723"/>
    </source>
</evidence>
<comment type="caution">
    <text evidence="4">The sequence shown here is derived from an EMBL/GenBank/DDBJ whole genome shotgun (WGS) entry which is preliminary data.</text>
</comment>
<keyword evidence="5" id="KW-1185">Reference proteome</keyword>
<evidence type="ECO:0000256" key="2">
    <source>
        <dbReference type="SAM" id="MobiDB-lite"/>
    </source>
</evidence>
<reference evidence="4" key="1">
    <citation type="submission" date="2021-02" db="EMBL/GenBank/DDBJ databases">
        <authorList>
            <person name="Dougan E. K."/>
            <person name="Rhodes N."/>
            <person name="Thang M."/>
            <person name="Chan C."/>
        </authorList>
    </citation>
    <scope>NUCLEOTIDE SEQUENCE</scope>
</reference>
<feature type="compositionally biased region" description="Polar residues" evidence="2">
    <location>
        <begin position="538"/>
        <end position="555"/>
    </location>
</feature>
<dbReference type="InterPro" id="IPR013103">
    <property type="entry name" value="RVT_2"/>
</dbReference>
<dbReference type="Pfam" id="PF07727">
    <property type="entry name" value="RVT_2"/>
    <property type="match status" value="1"/>
</dbReference>
<feature type="compositionally biased region" description="Acidic residues" evidence="2">
    <location>
        <begin position="1293"/>
        <end position="1302"/>
    </location>
</feature>
<dbReference type="GO" id="GO:0008270">
    <property type="term" value="F:zinc ion binding"/>
    <property type="evidence" value="ECO:0007669"/>
    <property type="project" value="UniProtKB-KW"/>
</dbReference>
<dbReference type="InterPro" id="IPR000571">
    <property type="entry name" value="Znf_CCCH"/>
</dbReference>
<feature type="compositionally biased region" description="Basic and acidic residues" evidence="2">
    <location>
        <begin position="600"/>
        <end position="618"/>
    </location>
</feature>
<organism evidence="4 5">
    <name type="scientific">Symbiodinium pilosum</name>
    <name type="common">Dinoflagellate</name>
    <dbReference type="NCBI Taxonomy" id="2952"/>
    <lineage>
        <taxon>Eukaryota</taxon>
        <taxon>Sar</taxon>
        <taxon>Alveolata</taxon>
        <taxon>Dinophyceae</taxon>
        <taxon>Suessiales</taxon>
        <taxon>Symbiodiniaceae</taxon>
        <taxon>Symbiodinium</taxon>
    </lineage>
</organism>
<keyword evidence="1" id="KW-0863">Zinc-finger</keyword>
<dbReference type="EMBL" id="CAJNIZ010017535">
    <property type="protein sequence ID" value="CAE7399595.1"/>
    <property type="molecule type" value="Genomic_DNA"/>
</dbReference>
<gene>
    <name evidence="4" type="ORF">SPIL2461_LOCUS9849</name>
</gene>
<keyword evidence="1" id="KW-0479">Metal-binding</keyword>
<dbReference type="Proteomes" id="UP000649617">
    <property type="component" value="Unassembled WGS sequence"/>
</dbReference>
<feature type="region of interest" description="Disordered" evidence="2">
    <location>
        <begin position="799"/>
        <end position="841"/>
    </location>
</feature>
<feature type="zinc finger region" description="C3H1-type" evidence="1">
    <location>
        <begin position="563"/>
        <end position="591"/>
    </location>
</feature>
<feature type="domain" description="C3H1-type" evidence="3">
    <location>
        <begin position="563"/>
        <end position="591"/>
    </location>
</feature>
<feature type="compositionally biased region" description="Low complexity" evidence="2">
    <location>
        <begin position="1276"/>
        <end position="1290"/>
    </location>
</feature>
<feature type="region of interest" description="Disordered" evidence="2">
    <location>
        <begin position="1276"/>
        <end position="1302"/>
    </location>
</feature>
<evidence type="ECO:0000313" key="4">
    <source>
        <dbReference type="EMBL" id="CAE7399595.1"/>
    </source>
</evidence>
<dbReference type="OrthoDB" id="413361at2759"/>
<accession>A0A812QR70</accession>
<evidence type="ECO:0000313" key="5">
    <source>
        <dbReference type="Proteomes" id="UP000649617"/>
    </source>
</evidence>
<sequence length="2220" mass="245072">MLQMQAPADLIRMLQSGQGVNAEAKTAKDVQGNVNKVAMELEFRTEKLAACVTTLTGDLESIKQQHEILIRTAHDQQAGLSTMDGAVKALTERIQHLETAIAHISRQQVSLESTLAIRVEAVEERTKATLLQHAQSSPVDALADEIGSMKTVLSRLECTQEELEKRSRSKFEELAKSLSLGNERAADMDTRLRLALERIVGNERLCEKLRKADADLEAQLQELVNHFEEESPSTPRQTAAAENEDETQDNEELPKTPKAAKQPVEFKMTPHMDNVTWQKDDTSGWLEDDGLESSAAAVLREMPKLNTTSSEAWEKGMAFRQWTTEMAAIAEAIHPSFAEYFRSKLSEGQTRYEKRLDQGYAEPASGVRVEDKEMETRLPLALLRVIPAKMKAHALEGGTTEEGISTAQLMEAVYEHMAPGGVRERSSLLQYLRAPPPANNGEELMNTLRRFRLAQQRAVHLGTLTQPAHELVAALDAMVRPLERKHQPLSVRLGILRLQANIQLPTADGVELYAKILETEGIKLQAEEVNKPKGGRADSQSASEEYTVPSASQAESGGKGGGKKGVRVCAYYNSARGCLKGAECEFRHEDPQPKGKGTKGGRDAKGTEKGSFVEDREVPSLAGADSVSMVLSSSGDDLTERGEIPTYSEASTPEWSDVEHGNVVSPVSSQDSEIELIGPRHPPAPLWALNLSLNEFLEWCRPGRVQEFALGQFEEVTNVNSILWPVWWTIERDMLDDDERGVIPVTDEVRMMKLSTTMILFSDGIIRPVFLAWLLDEMSGRDRTVAIIREPARPIVRPYPAQTGAATPELSKAAPPKFGRVAKSPTVSPPPLGYTQQPDEANDDPPWLAGAGMKEGTAYRLECDDQPAACAVVSEHPSVLVDSGANETIRPWTQGFSEAGCKRTSVVTASGDRIPALRTRDGELRIQSSHDTKDWLLSVRRLVEAGGSFDWTPEAAVVTYVDAGGKMQQVQCKITLEWEEFRPIRVALSQAYRGKQTRASVAVGAEDDLKTSEACTMEVLNEIMCAEEVYRLSAAEKDEEVRAVWSSEARAKELLNQDALTYEAVWQVVQEAHLKGQRTRRQEKMVDQSSDRVQIWIFGMFCHGGMSGVTNITRQRPFLCKLLVRFLKQELPTLSFTTIALAIDATLKPHRDLANAKYSLAGILGLSEFEGGKLWIEDAEGKIKRRVTQDQIKTGVLLDISQQAKIFDSRRWHGADKHRGTRATLTGYTARQLYNLDHDLVETLRNLGFQLPPTAKAGTASSISDQHAAINNTTCSTSKHTSTLTTSLTSPETQDEDDDDDDDGVSVFGFAGFVNSGTSGRCEDCGVVLEGLRRDSEPPWTALAAEIEGASSGFDEAAQQRALDLLQRKCAEGLYEKKCPDCLESHGHKRKCRRLTADMVSKGTLSMDLSGPHPASFAGHRYFLAANLSVEDGEDIPFSRLLFTKKTEEVARALISVMCQIVSLAQGGARVMVVRDGATSVRVVRLPVLKDKPVARWKLERGLREGVVWISTTGDLRWDAPPSDMITVEESVGEIQPWNDVNAASEILRAFMVAPEPEAVDPDPVAAVAHQEEFQRESTEGFYRVYDVATEDSMNELETAVQLLADEEAVGEPVSTNIFFTGTPEEKKIWYDAAKTEVDNMVSSNAWVEVRVDHAHVDLNLDRSKKLPRALPMTLVCTRKPLIMQDDQPTEQVDTGQVVQQLLEPSIKGSQSASAVQAHERMRYKPKVRLCVCGNFQEAQPHLKDENAAETVPIEIVRLMLALLARNPSWNALSLDVSAAFLNAELGNKETILMKPPLALVKLGLIPAGVWLRALRAIYGLRQSPARWEELRDSVLKGAVLHPEESDALPILIVEAFQGTGGVFLIRHQVTSELVGMLCVFVDDVLAIGSAEVVLRTGQYILNVWKGKLQGMLSRSDDQSWSRGSLEVKAVAELVFIGIQIFLKNETVAMTQQKWTIKQLNIRGFLHIKGSPSLPATEEGKLSKGDEDQCNAKLIKEAQRELGALLWLATKTRPDLASTVGILATLVVLRPDLVLQKTVGVWKYVRHTMFYGIEFGPDNTNNVLSLESDASFGSGGSRSRSGHVIRWGSNVLMYRSARQTLTAHSTCEAETGAMADAIADMLKIAIFVGQVGEISALKAEGDNAASLATLAKARFQETLWRTRHFALRASWVRDMLREHGIELSHKAREELSADLLTKTLARVKLEQFRKQVSVVKLHEG</sequence>
<protein>
    <recommendedName>
        <fullName evidence="3">C3H1-type domain-containing protein</fullName>
    </recommendedName>
</protein>
<feature type="region of interest" description="Disordered" evidence="2">
    <location>
        <begin position="528"/>
        <end position="563"/>
    </location>
</feature>
<feature type="region of interest" description="Disordered" evidence="2">
    <location>
        <begin position="226"/>
        <end position="264"/>
    </location>
</feature>
<proteinExistence type="predicted"/>
<name>A0A812QR70_SYMPI</name>
<dbReference type="CDD" id="cd09272">
    <property type="entry name" value="RNase_HI_RT_Ty1"/>
    <property type="match status" value="1"/>
</dbReference>
<feature type="compositionally biased region" description="Acidic residues" evidence="2">
    <location>
        <begin position="242"/>
        <end position="251"/>
    </location>
</feature>
<keyword evidence="1" id="KW-0862">Zinc</keyword>
<evidence type="ECO:0000259" key="3">
    <source>
        <dbReference type="PROSITE" id="PS50103"/>
    </source>
</evidence>
<feature type="region of interest" description="Disordered" evidence="2">
    <location>
        <begin position="587"/>
        <end position="619"/>
    </location>
</feature>